<evidence type="ECO:0000256" key="3">
    <source>
        <dbReference type="SAM" id="MobiDB-lite"/>
    </source>
</evidence>
<evidence type="ECO:0000313" key="5">
    <source>
        <dbReference type="EMBL" id="KAF3855118.1"/>
    </source>
</evidence>
<proteinExistence type="predicted"/>
<feature type="domain" description="CCDC144C-like coiled-coil" evidence="4">
    <location>
        <begin position="63"/>
        <end position="196"/>
    </location>
</feature>
<protein>
    <recommendedName>
        <fullName evidence="4">CCDC144C-like coiled-coil domain-containing protein</fullName>
    </recommendedName>
</protein>
<reference evidence="5 6" key="1">
    <citation type="submission" date="2020-03" db="EMBL/GenBank/DDBJ databases">
        <title>Dissostichus mawsoni Genome sequencing and assembly.</title>
        <authorList>
            <person name="Park H."/>
        </authorList>
    </citation>
    <scope>NUCLEOTIDE SEQUENCE [LARGE SCALE GENOMIC DNA]</scope>
    <source>
        <strain evidence="5">DM0001</strain>
        <tissue evidence="5">Muscle</tissue>
    </source>
</reference>
<dbReference type="InterPro" id="IPR039497">
    <property type="entry name" value="CC144C-like_CC_dom"/>
</dbReference>
<evidence type="ECO:0000313" key="6">
    <source>
        <dbReference type="Proteomes" id="UP000518266"/>
    </source>
</evidence>
<dbReference type="Proteomes" id="UP000518266">
    <property type="component" value="Unassembled WGS sequence"/>
</dbReference>
<sequence length="210" mass="24823">MVKLQNIFHEYERSIQKARSRHDKVSQLEMERAELNSSLEEVKDVKSALERNQLELQSEVPNLKDQLRRMEEQHQVEVQDKQKVELTLRNLELEMRTLVNSMKQERSARTLQENLLNSHLRKQQEIEHENKRNISKSNEALSQLTEASERERELLQQTATFQEQLSILRADLERSQANSSLKESHLLEENEHSKSSWKMLVEILNSTVMP</sequence>
<dbReference type="EMBL" id="JAAKFY010000007">
    <property type="protein sequence ID" value="KAF3855118.1"/>
    <property type="molecule type" value="Genomic_DNA"/>
</dbReference>
<keyword evidence="1 2" id="KW-0175">Coiled coil</keyword>
<dbReference type="OrthoDB" id="366390at2759"/>
<name>A0A7J5Z471_DISMA</name>
<dbReference type="Pfam" id="PF14915">
    <property type="entry name" value="CCDC144C"/>
    <property type="match status" value="1"/>
</dbReference>
<accession>A0A7J5Z471</accession>
<comment type="caution">
    <text evidence="5">The sequence shown here is derived from an EMBL/GenBank/DDBJ whole genome shotgun (WGS) entry which is preliminary data.</text>
</comment>
<keyword evidence="6" id="KW-1185">Reference proteome</keyword>
<gene>
    <name evidence="5" type="ORF">F7725_023173</name>
</gene>
<feature type="compositionally biased region" description="Basic and acidic residues" evidence="3">
    <location>
        <begin position="122"/>
        <end position="132"/>
    </location>
</feature>
<evidence type="ECO:0000256" key="1">
    <source>
        <dbReference type="ARBA" id="ARBA00023054"/>
    </source>
</evidence>
<feature type="compositionally biased region" description="Polar residues" evidence="3">
    <location>
        <begin position="135"/>
        <end position="146"/>
    </location>
</feature>
<feature type="coiled-coil region" evidence="2">
    <location>
        <begin position="1"/>
        <end position="108"/>
    </location>
</feature>
<feature type="region of interest" description="Disordered" evidence="3">
    <location>
        <begin position="122"/>
        <end position="151"/>
    </location>
</feature>
<evidence type="ECO:0000256" key="2">
    <source>
        <dbReference type="SAM" id="Coils"/>
    </source>
</evidence>
<organism evidence="5 6">
    <name type="scientific">Dissostichus mawsoni</name>
    <name type="common">Antarctic cod</name>
    <dbReference type="NCBI Taxonomy" id="36200"/>
    <lineage>
        <taxon>Eukaryota</taxon>
        <taxon>Metazoa</taxon>
        <taxon>Chordata</taxon>
        <taxon>Craniata</taxon>
        <taxon>Vertebrata</taxon>
        <taxon>Euteleostomi</taxon>
        <taxon>Actinopterygii</taxon>
        <taxon>Neopterygii</taxon>
        <taxon>Teleostei</taxon>
        <taxon>Neoteleostei</taxon>
        <taxon>Acanthomorphata</taxon>
        <taxon>Eupercaria</taxon>
        <taxon>Perciformes</taxon>
        <taxon>Notothenioidei</taxon>
        <taxon>Nototheniidae</taxon>
        <taxon>Dissostichus</taxon>
    </lineage>
</organism>
<evidence type="ECO:0000259" key="4">
    <source>
        <dbReference type="Pfam" id="PF14915"/>
    </source>
</evidence>
<dbReference type="AlphaFoldDB" id="A0A7J5Z471"/>